<keyword evidence="1 3" id="KW-0853">WD repeat</keyword>
<dbReference type="SUPFAM" id="SSF50978">
    <property type="entry name" value="WD40 repeat-like"/>
    <property type="match status" value="1"/>
</dbReference>
<dbReference type="AlphaFoldDB" id="A0A0W0CNH2"/>
<feature type="repeat" description="WD" evidence="3">
    <location>
        <begin position="276"/>
        <end position="318"/>
    </location>
</feature>
<name>A0A0W0CNH2_CANGB</name>
<accession>A0A0W0CNH2</accession>
<dbReference type="EMBL" id="LLZZ01000132">
    <property type="protein sequence ID" value="KTB01125.1"/>
    <property type="molecule type" value="Genomic_DNA"/>
</dbReference>
<dbReference type="EMBL" id="LLZZ01000018">
    <property type="protein sequence ID" value="KTB12662.1"/>
    <property type="molecule type" value="Genomic_DNA"/>
</dbReference>
<dbReference type="GO" id="GO:0005634">
    <property type="term" value="C:nucleus"/>
    <property type="evidence" value="ECO:0007669"/>
    <property type="project" value="TreeGrafter"/>
</dbReference>
<feature type="repeat" description="WD" evidence="3">
    <location>
        <begin position="471"/>
        <end position="510"/>
    </location>
</feature>
<evidence type="ECO:0000256" key="3">
    <source>
        <dbReference type="PROSITE-ProRule" id="PRU00221"/>
    </source>
</evidence>
<proteinExistence type="predicted"/>
<protein>
    <submittedName>
        <fullName evidence="4">CCR4-associated factor 4-like protein</fullName>
    </submittedName>
</protein>
<dbReference type="Gene3D" id="2.130.10.10">
    <property type="entry name" value="YVTN repeat-like/Quinoprotein amine dehydrogenase"/>
    <property type="match status" value="2"/>
</dbReference>
<gene>
    <name evidence="4" type="ORF">AO440_004570</name>
    <name evidence="5" type="ORF">AO440_005846</name>
</gene>
<dbReference type="InterPro" id="IPR001680">
    <property type="entry name" value="WD40_rpt"/>
</dbReference>
<feature type="repeat" description="WD" evidence="3">
    <location>
        <begin position="371"/>
        <end position="410"/>
    </location>
</feature>
<feature type="repeat" description="WD" evidence="3">
    <location>
        <begin position="319"/>
        <end position="354"/>
    </location>
</feature>
<dbReference type="PANTHER" id="PTHR22847:SF637">
    <property type="entry name" value="WD REPEAT DOMAIN 5B"/>
    <property type="match status" value="1"/>
</dbReference>
<dbReference type="PROSITE" id="PS50294">
    <property type="entry name" value="WD_REPEATS_REGION"/>
    <property type="match status" value="3"/>
</dbReference>
<dbReference type="VEuPathDB" id="FungiDB:CAGL0L03201g"/>
<evidence type="ECO:0000313" key="6">
    <source>
        <dbReference type="Proteomes" id="UP000054886"/>
    </source>
</evidence>
<dbReference type="PROSITE" id="PS50082">
    <property type="entry name" value="WD_REPEATS_2"/>
    <property type="match status" value="5"/>
</dbReference>
<evidence type="ECO:0000313" key="4">
    <source>
        <dbReference type="EMBL" id="KTB01125.1"/>
    </source>
</evidence>
<evidence type="ECO:0000256" key="1">
    <source>
        <dbReference type="ARBA" id="ARBA00022574"/>
    </source>
</evidence>
<feature type="repeat" description="WD" evidence="3">
    <location>
        <begin position="448"/>
        <end position="470"/>
    </location>
</feature>
<comment type="caution">
    <text evidence="4">The sequence shown here is derived from an EMBL/GenBank/DDBJ whole genome shotgun (WGS) entry which is preliminary data.</text>
</comment>
<sequence>MVNIVEKQNRLSLISLSLVSIRYKSWDFLYRILHGSIFDYIIGPRKELLLYFKCVYDSTFFNGKNYFSNLFTDTATSFRLLTFLNEHDLKSIPPLPLDKCQGLDSYSTLYDGYIVQSSHESQGLYDGSGKDGNDYTMKMQIMKNVLEMQINEMDDEIKRIKLRRNVVAKKLDVIISRIVDHKENKSKTDGSTEDEVHIGNTSSVLKQTNHEHTIITSENNTDDKVSLLTLEPDNAQIGNKLQRYFEAMKLKKKSSGFDIEDFENIIGTKGQLGKTLKCHDDYINSLAINAQLGVLSSTANLDNEIKLWDISTTQCLGVLSGHRATVNTTRFIDDTRLLASAGKDASVKVWDVDNIVDKDGNANDNLCLATFDGHKDSVTALATTGNAIVSGSNDKTLRHWDLGSGKCIQSIDLTIALKMVPQSVSKLDITPSFNTPLIGGADCIDNALVTGTKDGIVYLWDLRIGRVVGSLEGHRGPITSLKYMGSELITGSMDKSTRIWDLRMGSVAELLSFEKEVVSVEESQTQLINALEGEPVKIYDRGERQYNSLPDSFNTTTLVVYESLLALGNDHGDITWWSL</sequence>
<reference evidence="4 6" key="1">
    <citation type="submission" date="2015-10" db="EMBL/GenBank/DDBJ databases">
        <title>Draft genomes sequences of Candida glabrata isolates 1A, 1B, 2A, 2B, 3A and 3B.</title>
        <authorList>
            <person name="Haavelsrud O.E."/>
            <person name="Gaustad P."/>
        </authorList>
    </citation>
    <scope>NUCLEOTIDE SEQUENCE [LARGE SCALE GENOMIC DNA]</scope>
    <source>
        <strain evidence="4">910700640</strain>
    </source>
</reference>
<dbReference type="PROSITE" id="PS00678">
    <property type="entry name" value="WD_REPEATS_1"/>
    <property type="match status" value="3"/>
</dbReference>
<evidence type="ECO:0000256" key="2">
    <source>
        <dbReference type="ARBA" id="ARBA00022737"/>
    </source>
</evidence>
<dbReference type="InterPro" id="IPR020472">
    <property type="entry name" value="WD40_PAC1"/>
</dbReference>
<dbReference type="VEuPathDB" id="FungiDB:GVI51_L03003"/>
<dbReference type="VEuPathDB" id="FungiDB:B1J91_L03201g"/>
<dbReference type="SMR" id="A0A0W0CNH2"/>
<dbReference type="VEuPathDB" id="FungiDB:GWK60_L12023"/>
<evidence type="ECO:0000313" key="5">
    <source>
        <dbReference type="EMBL" id="KTB12662.1"/>
    </source>
</evidence>
<dbReference type="Pfam" id="PF00400">
    <property type="entry name" value="WD40"/>
    <property type="match status" value="4"/>
</dbReference>
<dbReference type="PANTHER" id="PTHR22847">
    <property type="entry name" value="WD40 REPEAT PROTEIN"/>
    <property type="match status" value="1"/>
</dbReference>
<dbReference type="SMART" id="SM00320">
    <property type="entry name" value="WD40"/>
    <property type="match status" value="5"/>
</dbReference>
<dbReference type="InterPro" id="IPR019775">
    <property type="entry name" value="WD40_repeat_CS"/>
</dbReference>
<dbReference type="Proteomes" id="UP000054886">
    <property type="component" value="Unassembled WGS sequence"/>
</dbReference>
<dbReference type="CDD" id="cd00200">
    <property type="entry name" value="WD40"/>
    <property type="match status" value="1"/>
</dbReference>
<dbReference type="InterPro" id="IPR015943">
    <property type="entry name" value="WD40/YVTN_repeat-like_dom_sf"/>
</dbReference>
<organism evidence="4 6">
    <name type="scientific">Candida glabrata</name>
    <name type="common">Yeast</name>
    <name type="synonym">Torulopsis glabrata</name>
    <dbReference type="NCBI Taxonomy" id="5478"/>
    <lineage>
        <taxon>Eukaryota</taxon>
        <taxon>Fungi</taxon>
        <taxon>Dikarya</taxon>
        <taxon>Ascomycota</taxon>
        <taxon>Saccharomycotina</taxon>
        <taxon>Saccharomycetes</taxon>
        <taxon>Saccharomycetales</taxon>
        <taxon>Saccharomycetaceae</taxon>
        <taxon>Nakaseomyces</taxon>
    </lineage>
</organism>
<dbReference type="PRINTS" id="PR00320">
    <property type="entry name" value="GPROTEINBRPT"/>
</dbReference>
<keyword evidence="2" id="KW-0677">Repeat</keyword>
<dbReference type="InterPro" id="IPR036322">
    <property type="entry name" value="WD40_repeat_dom_sf"/>
</dbReference>
<dbReference type="GO" id="GO:1990234">
    <property type="term" value="C:transferase complex"/>
    <property type="evidence" value="ECO:0007669"/>
    <property type="project" value="UniProtKB-ARBA"/>
</dbReference>